<dbReference type="HAMAP" id="MF_00365">
    <property type="entry name" value="RecF"/>
    <property type="match status" value="1"/>
</dbReference>
<keyword evidence="5 6" id="KW-0238">DNA-binding</keyword>
<evidence type="ECO:0000256" key="6">
    <source>
        <dbReference type="HAMAP-Rule" id="MF_00365"/>
    </source>
</evidence>
<evidence type="ECO:0000313" key="9">
    <source>
        <dbReference type="Proteomes" id="UP000178449"/>
    </source>
</evidence>
<dbReference type="NCBIfam" id="TIGR00611">
    <property type="entry name" value="recf"/>
    <property type="match status" value="1"/>
</dbReference>
<dbReference type="SUPFAM" id="SSF52540">
    <property type="entry name" value="P-loop containing nucleoside triphosphate hydrolases"/>
    <property type="match status" value="1"/>
</dbReference>
<evidence type="ECO:0000256" key="1">
    <source>
        <dbReference type="ARBA" id="ARBA00022490"/>
    </source>
</evidence>
<dbReference type="Gene3D" id="1.20.1050.90">
    <property type="entry name" value="RecF/RecN/SMC, N-terminal domain"/>
    <property type="match status" value="1"/>
</dbReference>
<dbReference type="EMBL" id="MFNE01000012">
    <property type="protein sequence ID" value="OGG96492.1"/>
    <property type="molecule type" value="Genomic_DNA"/>
</dbReference>
<dbReference type="GO" id="GO:0003697">
    <property type="term" value="F:single-stranded DNA binding"/>
    <property type="evidence" value="ECO:0007669"/>
    <property type="project" value="UniProtKB-UniRule"/>
</dbReference>
<dbReference type="GO" id="GO:0005737">
    <property type="term" value="C:cytoplasm"/>
    <property type="evidence" value="ECO:0007669"/>
    <property type="project" value="UniProtKB-SubCell"/>
</dbReference>
<dbReference type="PANTHER" id="PTHR32182:SF0">
    <property type="entry name" value="DNA REPLICATION AND REPAIR PROTEIN RECF"/>
    <property type="match status" value="1"/>
</dbReference>
<protein>
    <recommendedName>
        <fullName evidence="6">DNA replication and repair protein RecF</fullName>
    </recommendedName>
</protein>
<dbReference type="InterPro" id="IPR042174">
    <property type="entry name" value="RecF_2"/>
</dbReference>
<accession>A0A1F6GEG5</accession>
<dbReference type="STRING" id="1817772.A2527_01905"/>
<comment type="similarity">
    <text evidence="6">Belongs to the RecF family.</text>
</comment>
<sequence length="360" mass="41500">MVIPNLGLSDFRNYKRLEIEFGPRLHFLVGPNGMGKTNLLEALYLCTHLKSYRSAKLNPLIKQGEHRSLIDFHFEDRQVRHLARIELLKQNKRVFLDQKPLRLSSDYIQRFFSILFAPDQLAHFKEFPGQRRAFFDRALSILEPNYFAHLKEFERIKANKTQLLRQGRLAELGPWNKLMAHCIPNLVLPRARLVDELNQKLGGYFSRFSKKGVPLFLIYRPDLNPRDPDEALTLLTQKAPAELAQGFCTLGPHKDNYQVTMGQKMDRVELSQGEYRTAFLSLLFGLNEIFGTRCQIRPLLLLDDLFSELDKEVVKALFGHLEELDNQIFITGTDIPQAFQGAGKRYFVLDGTVEAAPLTI</sequence>
<keyword evidence="6" id="KW-0742">SOS response</keyword>
<evidence type="ECO:0000256" key="4">
    <source>
        <dbReference type="ARBA" id="ARBA00022840"/>
    </source>
</evidence>
<dbReference type="GO" id="GO:0000731">
    <property type="term" value="P:DNA synthesis involved in DNA repair"/>
    <property type="evidence" value="ECO:0007669"/>
    <property type="project" value="TreeGrafter"/>
</dbReference>
<keyword evidence="2 6" id="KW-0235">DNA replication</keyword>
<name>A0A1F6GEG5_9PROT</name>
<evidence type="ECO:0000256" key="5">
    <source>
        <dbReference type="ARBA" id="ARBA00023125"/>
    </source>
</evidence>
<evidence type="ECO:0000256" key="3">
    <source>
        <dbReference type="ARBA" id="ARBA00022741"/>
    </source>
</evidence>
<dbReference type="GO" id="GO:0009432">
    <property type="term" value="P:SOS response"/>
    <property type="evidence" value="ECO:0007669"/>
    <property type="project" value="UniProtKB-UniRule"/>
</dbReference>
<dbReference type="InterPro" id="IPR027417">
    <property type="entry name" value="P-loop_NTPase"/>
</dbReference>
<evidence type="ECO:0000313" key="8">
    <source>
        <dbReference type="EMBL" id="OGG96492.1"/>
    </source>
</evidence>
<dbReference type="InterPro" id="IPR001238">
    <property type="entry name" value="DNA-binding_RecF"/>
</dbReference>
<comment type="subcellular location">
    <subcellularLocation>
        <location evidence="6">Cytoplasm</location>
    </subcellularLocation>
</comment>
<dbReference type="PANTHER" id="PTHR32182">
    <property type="entry name" value="DNA REPLICATION AND REPAIR PROTEIN RECF"/>
    <property type="match status" value="1"/>
</dbReference>
<reference evidence="8 9" key="1">
    <citation type="journal article" date="2016" name="Nat. Commun.">
        <title>Thousands of microbial genomes shed light on interconnected biogeochemical processes in an aquifer system.</title>
        <authorList>
            <person name="Anantharaman K."/>
            <person name="Brown C.T."/>
            <person name="Hug L.A."/>
            <person name="Sharon I."/>
            <person name="Castelle C.J."/>
            <person name="Probst A.J."/>
            <person name="Thomas B.C."/>
            <person name="Singh A."/>
            <person name="Wilkins M.J."/>
            <person name="Karaoz U."/>
            <person name="Brodie E.L."/>
            <person name="Williams K.H."/>
            <person name="Hubbard S.S."/>
            <person name="Banfield J.F."/>
        </authorList>
    </citation>
    <scope>NUCLEOTIDE SEQUENCE [LARGE SCALE GENOMIC DNA]</scope>
</reference>
<keyword evidence="6" id="KW-0234">DNA repair</keyword>
<comment type="function">
    <text evidence="6">The RecF protein is involved in DNA metabolism; it is required for DNA replication and normal SOS inducibility. RecF binds preferentially to single-stranded, linear DNA. It also seems to bind ATP.</text>
</comment>
<dbReference type="Gene3D" id="3.40.50.300">
    <property type="entry name" value="P-loop containing nucleotide triphosphate hydrolases"/>
    <property type="match status" value="1"/>
</dbReference>
<proteinExistence type="inferred from homology"/>
<evidence type="ECO:0000259" key="7">
    <source>
        <dbReference type="Pfam" id="PF02463"/>
    </source>
</evidence>
<feature type="domain" description="RecF/RecN/SMC N-terminal" evidence="7">
    <location>
        <begin position="3"/>
        <end position="332"/>
    </location>
</feature>
<dbReference type="Pfam" id="PF02463">
    <property type="entry name" value="SMC_N"/>
    <property type="match status" value="1"/>
</dbReference>
<dbReference type="GO" id="GO:0006302">
    <property type="term" value="P:double-strand break repair"/>
    <property type="evidence" value="ECO:0007669"/>
    <property type="project" value="TreeGrafter"/>
</dbReference>
<keyword evidence="4 6" id="KW-0067">ATP-binding</keyword>
<dbReference type="GO" id="GO:0005524">
    <property type="term" value="F:ATP binding"/>
    <property type="evidence" value="ECO:0007669"/>
    <property type="project" value="UniProtKB-UniRule"/>
</dbReference>
<gene>
    <name evidence="6" type="primary">recF</name>
    <name evidence="8" type="ORF">A2527_01905</name>
</gene>
<keyword evidence="1 6" id="KW-0963">Cytoplasm</keyword>
<keyword evidence="3 6" id="KW-0547">Nucleotide-binding</keyword>
<organism evidence="8 9">
    <name type="scientific">Candidatus Lambdaproteobacteria bacterium RIFOXYD2_FULL_50_16</name>
    <dbReference type="NCBI Taxonomy" id="1817772"/>
    <lineage>
        <taxon>Bacteria</taxon>
        <taxon>Pseudomonadati</taxon>
        <taxon>Pseudomonadota</taxon>
        <taxon>Candidatus Lambdaproteobacteria</taxon>
    </lineage>
</organism>
<keyword evidence="6" id="KW-0227">DNA damage</keyword>
<dbReference type="AlphaFoldDB" id="A0A1F6GEG5"/>
<feature type="binding site" evidence="6">
    <location>
        <begin position="30"/>
        <end position="37"/>
    </location>
    <ligand>
        <name>ATP</name>
        <dbReference type="ChEBI" id="CHEBI:30616"/>
    </ligand>
</feature>
<evidence type="ECO:0000256" key="2">
    <source>
        <dbReference type="ARBA" id="ARBA00022705"/>
    </source>
</evidence>
<dbReference type="InterPro" id="IPR003395">
    <property type="entry name" value="RecF/RecN/SMC_N"/>
</dbReference>
<dbReference type="GO" id="GO:0006260">
    <property type="term" value="P:DNA replication"/>
    <property type="evidence" value="ECO:0007669"/>
    <property type="project" value="UniProtKB-UniRule"/>
</dbReference>
<comment type="caution">
    <text evidence="8">The sequence shown here is derived from an EMBL/GenBank/DDBJ whole genome shotgun (WGS) entry which is preliminary data.</text>
</comment>
<dbReference type="Proteomes" id="UP000178449">
    <property type="component" value="Unassembled WGS sequence"/>
</dbReference>